<reference evidence="3 4" key="1">
    <citation type="submission" date="2018-08" db="EMBL/GenBank/DDBJ databases">
        <title>A genome reference for cultivated species of the human gut microbiota.</title>
        <authorList>
            <person name="Zou Y."/>
            <person name="Xue W."/>
            <person name="Luo G."/>
        </authorList>
    </citation>
    <scope>NUCLEOTIDE SEQUENCE [LARGE SCALE GENOMIC DNA]</scope>
    <source>
        <strain evidence="3 4">AF19-13AC</strain>
    </source>
</reference>
<feature type="region of interest" description="Disordered" evidence="1">
    <location>
        <begin position="107"/>
        <end position="146"/>
    </location>
</feature>
<keyword evidence="2" id="KW-0472">Membrane</keyword>
<organism evidence="3 4">
    <name type="scientific">Hungatella hathewayi</name>
    <dbReference type="NCBI Taxonomy" id="154046"/>
    <lineage>
        <taxon>Bacteria</taxon>
        <taxon>Bacillati</taxon>
        <taxon>Bacillota</taxon>
        <taxon>Clostridia</taxon>
        <taxon>Lachnospirales</taxon>
        <taxon>Lachnospiraceae</taxon>
        <taxon>Hungatella</taxon>
    </lineage>
</organism>
<evidence type="ECO:0000256" key="1">
    <source>
        <dbReference type="SAM" id="MobiDB-lite"/>
    </source>
</evidence>
<accession>A0A3E3DSY9</accession>
<feature type="transmembrane region" description="Helical" evidence="2">
    <location>
        <begin position="88"/>
        <end position="106"/>
    </location>
</feature>
<evidence type="ECO:0000256" key="2">
    <source>
        <dbReference type="SAM" id="Phobius"/>
    </source>
</evidence>
<dbReference type="AlphaFoldDB" id="A0A3E3DSY9"/>
<proteinExistence type="predicted"/>
<evidence type="ECO:0000313" key="3">
    <source>
        <dbReference type="EMBL" id="RGD71838.1"/>
    </source>
</evidence>
<dbReference type="Proteomes" id="UP000261023">
    <property type="component" value="Unassembled WGS sequence"/>
</dbReference>
<evidence type="ECO:0000313" key="4">
    <source>
        <dbReference type="Proteomes" id="UP000261023"/>
    </source>
</evidence>
<sequence>MFCRKCGTEFDGKFCPSCGEPTETIPETPAHQTSINGVPVDNSPVSVPVKEPFYSKIWFIVLMLLFCCFPIGLFLMWKYKKFNKPARVIITLFYVIVFIFGLSNAGSQTSTPVPPAAETTMSEPAGTEEKNTGPAENEETSEPAKTRYKASTYKVGSDIPAGEYVVYCDSFMGYIETAKDSSGTLDSIIANDNISTNSIVTISDGQYFKMTGCYAVPIEEAGSPDTSSDGMFKVGVHIPAGEYKIEVDEDSVIGFGYVEISKDSYHVLDSIISNDNFEGSKYITVSDGQYLKLTGCRIVP</sequence>
<dbReference type="RefSeq" id="WP_002603286.1">
    <property type="nucleotide sequence ID" value="NZ_QTJW01000003.1"/>
</dbReference>
<gene>
    <name evidence="3" type="ORF">DWX31_06105</name>
</gene>
<dbReference type="EMBL" id="QTJW01000003">
    <property type="protein sequence ID" value="RGD71838.1"/>
    <property type="molecule type" value="Genomic_DNA"/>
</dbReference>
<comment type="caution">
    <text evidence="3">The sequence shown here is derived from an EMBL/GenBank/DDBJ whole genome shotgun (WGS) entry which is preliminary data.</text>
</comment>
<keyword evidence="2" id="KW-1133">Transmembrane helix</keyword>
<feature type="transmembrane region" description="Helical" evidence="2">
    <location>
        <begin position="57"/>
        <end position="76"/>
    </location>
</feature>
<dbReference type="OrthoDB" id="1650483at2"/>
<name>A0A3E3DSY9_9FIRM</name>
<keyword evidence="2" id="KW-0812">Transmembrane</keyword>
<protein>
    <submittedName>
        <fullName evidence="3">Zinc ribbon domain-containing protein</fullName>
    </submittedName>
</protein>